<protein>
    <submittedName>
        <fullName evidence="5">Uncharacterized protein</fullName>
    </submittedName>
</protein>
<proteinExistence type="inferred from homology"/>
<feature type="compositionally biased region" description="Polar residues" evidence="2">
    <location>
        <begin position="63"/>
        <end position="74"/>
    </location>
</feature>
<comment type="caution">
    <text evidence="5">The sequence shown here is derived from an EMBL/GenBank/DDBJ whole genome shotgun (WGS) entry which is preliminary data.</text>
</comment>
<feature type="domain" description="Glabrous enhancer-binding protein-like C-terminal" evidence="4">
    <location>
        <begin position="233"/>
        <end position="288"/>
    </location>
</feature>
<evidence type="ECO:0000313" key="5">
    <source>
        <dbReference type="EMBL" id="KAF4350214.1"/>
    </source>
</evidence>
<feature type="compositionally biased region" description="Acidic residues" evidence="2">
    <location>
        <begin position="19"/>
        <end position="45"/>
    </location>
</feature>
<name>A0A7J6DVT0_CANSA</name>
<gene>
    <name evidence="5" type="ORF">G4B88_013268</name>
</gene>
<dbReference type="EMBL" id="JAATIQ010000607">
    <property type="protein sequence ID" value="KAF4350214.1"/>
    <property type="molecule type" value="Genomic_DNA"/>
</dbReference>
<dbReference type="InterPro" id="IPR053932">
    <property type="entry name" value="GeBP-like_DBD"/>
</dbReference>
<dbReference type="InterPro" id="IPR053933">
    <property type="entry name" value="GeBP-like_C"/>
</dbReference>
<keyword evidence="6" id="KW-1185">Reference proteome</keyword>
<dbReference type="PANTHER" id="PTHR31662">
    <property type="entry name" value="BNAANNG10740D PROTEIN-RELATED"/>
    <property type="match status" value="1"/>
</dbReference>
<dbReference type="AlphaFoldDB" id="A0A7J6DVT0"/>
<evidence type="ECO:0000259" key="3">
    <source>
        <dbReference type="Pfam" id="PF04504"/>
    </source>
</evidence>
<dbReference type="Pfam" id="PF22757">
    <property type="entry name" value="GeBP-like_C"/>
    <property type="match status" value="1"/>
</dbReference>
<dbReference type="InterPro" id="IPR007592">
    <property type="entry name" value="GEBP"/>
</dbReference>
<organism evidence="5 6">
    <name type="scientific">Cannabis sativa</name>
    <name type="common">Hemp</name>
    <name type="synonym">Marijuana</name>
    <dbReference type="NCBI Taxonomy" id="3483"/>
    <lineage>
        <taxon>Eukaryota</taxon>
        <taxon>Viridiplantae</taxon>
        <taxon>Streptophyta</taxon>
        <taxon>Embryophyta</taxon>
        <taxon>Tracheophyta</taxon>
        <taxon>Spermatophyta</taxon>
        <taxon>Magnoliopsida</taxon>
        <taxon>eudicotyledons</taxon>
        <taxon>Gunneridae</taxon>
        <taxon>Pentapetalae</taxon>
        <taxon>rosids</taxon>
        <taxon>fabids</taxon>
        <taxon>Rosales</taxon>
        <taxon>Cannabaceae</taxon>
        <taxon>Cannabis</taxon>
    </lineage>
</organism>
<dbReference type="GO" id="GO:0006355">
    <property type="term" value="P:regulation of DNA-templated transcription"/>
    <property type="evidence" value="ECO:0007669"/>
    <property type="project" value="InterPro"/>
</dbReference>
<feature type="region of interest" description="Disordered" evidence="2">
    <location>
        <begin position="178"/>
        <end position="212"/>
    </location>
</feature>
<feature type="domain" description="Glabrous enhancer-binding protein-like DBD" evidence="3">
    <location>
        <begin position="111"/>
        <end position="169"/>
    </location>
</feature>
<dbReference type="PANTHER" id="PTHR31662:SF33">
    <property type="entry name" value="DNA-BINDING STOREKEEPER PROTEIN TRANSCRIPTIONAL REGULATOR-LIKE PROTEIN"/>
    <property type="match status" value="1"/>
</dbReference>
<evidence type="ECO:0000256" key="2">
    <source>
        <dbReference type="SAM" id="MobiDB-lite"/>
    </source>
</evidence>
<feature type="region of interest" description="Disordered" evidence="2">
    <location>
        <begin position="1"/>
        <end position="106"/>
    </location>
</feature>
<dbReference type="Pfam" id="PF04504">
    <property type="entry name" value="GeBP-like_DBD"/>
    <property type="match status" value="1"/>
</dbReference>
<dbReference type="Proteomes" id="UP000583929">
    <property type="component" value="Unassembled WGS sequence"/>
</dbReference>
<accession>A0A7J6DVT0</accession>
<dbReference type="GO" id="GO:0005634">
    <property type="term" value="C:nucleus"/>
    <property type="evidence" value="ECO:0007669"/>
    <property type="project" value="TreeGrafter"/>
</dbReference>
<evidence type="ECO:0000256" key="1">
    <source>
        <dbReference type="ARBA" id="ARBA00010820"/>
    </source>
</evidence>
<evidence type="ECO:0000259" key="4">
    <source>
        <dbReference type="Pfam" id="PF22757"/>
    </source>
</evidence>
<evidence type="ECO:0000313" key="6">
    <source>
        <dbReference type="Proteomes" id="UP000583929"/>
    </source>
</evidence>
<reference evidence="5 6" key="1">
    <citation type="journal article" date="2020" name="bioRxiv">
        <title>Sequence and annotation of 42 cannabis genomes reveals extensive copy number variation in cannabinoid synthesis and pathogen resistance genes.</title>
        <authorList>
            <person name="Mckernan K.J."/>
            <person name="Helbert Y."/>
            <person name="Kane L.T."/>
            <person name="Ebling H."/>
            <person name="Zhang L."/>
            <person name="Liu B."/>
            <person name="Eaton Z."/>
            <person name="Mclaughlin S."/>
            <person name="Kingan S."/>
            <person name="Baybayan P."/>
            <person name="Concepcion G."/>
            <person name="Jordan M."/>
            <person name="Riva A."/>
            <person name="Barbazuk W."/>
            <person name="Harkins T."/>
        </authorList>
    </citation>
    <scope>NUCLEOTIDE SEQUENCE [LARGE SCALE GENOMIC DNA]</scope>
    <source>
        <strain evidence="6">cv. Jamaican Lion 4</strain>
        <tissue evidence="5">Leaf</tissue>
    </source>
</reference>
<sequence>MAPKRPSHLDDPPVASSSEAEEDSSSEEEEEEEEEEGASEEDEEQESQKSKTTPLTKAVPISTVRSSVKRPSNSEVKDSKRAKKKGSEPDGGSAIAEDESKKTGDESKKLFQRLWSEDDEIVILKGISDYAAKKGSIPSAADMHAFQDFIKKSLQIDFTKAQLSDKLRRKFGGGGEKLVVKAEQPKANGTGTARSSKALASPQNLSSPSLGPAEDLLSSPKLGVMEELLSSPSLGNFGLSEHILSKGLELVPESKRAELDAKWKKIHMAEMELFAKRSQLLADQTTLILEALKPADH</sequence>
<comment type="similarity">
    <text evidence="1">Belongs to the GeBP family.</text>
</comment>